<sequence length="157" mass="18119">MRPDAARPDALDSLDRRIINTLQDGFPVSERPYAEVARQLGTDEDTLLARLKRLLDERILTRFGPMYQAERLGGAFSLVAMKVPPEDFDRVAEIVNGFTEVAHNYQREHAFNMWFVLATETPEAITDVLRRIEQASGYPCYNMPKLEEYYVRLRLPV</sequence>
<keyword evidence="11" id="KW-1185">Reference proteome</keyword>
<dbReference type="STRING" id="108003.B1C78_06165"/>
<feature type="domain" description="Siroheme decarboxylase NirL-like HTH" evidence="9">
    <location>
        <begin position="15"/>
        <end position="60"/>
    </location>
</feature>
<feature type="domain" description="Siroheme decarboxylase AsnC-like ligand binding" evidence="8">
    <location>
        <begin position="77"/>
        <end position="149"/>
    </location>
</feature>
<dbReference type="InterPro" id="IPR036388">
    <property type="entry name" value="WH-like_DNA-bd_sf"/>
</dbReference>
<dbReference type="GO" id="GO:0016829">
    <property type="term" value="F:lyase activity"/>
    <property type="evidence" value="ECO:0007669"/>
    <property type="project" value="UniProtKB-KW"/>
</dbReference>
<gene>
    <name evidence="10" type="ORF">B1C78_06165</name>
</gene>
<dbReference type="EC" id="4.1.1.111" evidence="5"/>
<dbReference type="Proteomes" id="UP000189462">
    <property type="component" value="Unassembled WGS sequence"/>
</dbReference>
<comment type="caution">
    <text evidence="10">The sequence shown here is derived from an EMBL/GenBank/DDBJ whole genome shotgun (WGS) entry which is preliminary data.</text>
</comment>
<evidence type="ECO:0000256" key="7">
    <source>
        <dbReference type="ARBA" id="ARBA00048470"/>
    </source>
</evidence>
<comment type="similarity">
    <text evidence="3">Belongs to the Ahb/Nir family.</text>
</comment>
<dbReference type="InterPro" id="IPR019888">
    <property type="entry name" value="Tscrpt_reg_AsnC-like"/>
</dbReference>
<evidence type="ECO:0000259" key="9">
    <source>
        <dbReference type="Pfam" id="PF22451"/>
    </source>
</evidence>
<comment type="subunit">
    <text evidence="4">Probably forms a complex composed of NirD, NirL, NirG and NirH. All proteins are required for the total conversion of siroheme to didecarboxysiroheme.</text>
</comment>
<dbReference type="AlphaFoldDB" id="A0A1V3NL13"/>
<protein>
    <recommendedName>
        <fullName evidence="5">siroheme decarboxylase</fullName>
        <ecNumber evidence="5">4.1.1.111</ecNumber>
    </recommendedName>
</protein>
<dbReference type="InterPro" id="IPR050684">
    <property type="entry name" value="HTH-Siroheme_Decarb"/>
</dbReference>
<evidence type="ECO:0000256" key="5">
    <source>
        <dbReference type="ARBA" id="ARBA00023471"/>
    </source>
</evidence>
<dbReference type="PANTHER" id="PTHR43413:SF1">
    <property type="entry name" value="SIROHEME DECARBOXYLASE NIRL SUBUNIT"/>
    <property type="match status" value="1"/>
</dbReference>
<evidence type="ECO:0000256" key="6">
    <source>
        <dbReference type="ARBA" id="ARBA00045291"/>
    </source>
</evidence>
<dbReference type="SUPFAM" id="SSF46785">
    <property type="entry name" value="Winged helix' DNA-binding domain"/>
    <property type="match status" value="1"/>
</dbReference>
<dbReference type="SMART" id="SM00344">
    <property type="entry name" value="HTH_ASNC"/>
    <property type="match status" value="1"/>
</dbReference>
<dbReference type="Pfam" id="PF17805">
    <property type="entry name" value="AsnC_trans_reg2"/>
    <property type="match status" value="1"/>
</dbReference>
<evidence type="ECO:0000313" key="11">
    <source>
        <dbReference type="Proteomes" id="UP000189462"/>
    </source>
</evidence>
<dbReference type="PANTHER" id="PTHR43413">
    <property type="entry name" value="TRANSCRIPTIONAL REGULATOR, ASNC FAMILY"/>
    <property type="match status" value="1"/>
</dbReference>
<comment type="catalytic activity">
    <reaction evidence="7">
        <text>siroheme + 2 H(+) = 12,18-didecarboxysiroheme + 2 CO2</text>
        <dbReference type="Rhea" id="RHEA:19093"/>
        <dbReference type="ChEBI" id="CHEBI:15378"/>
        <dbReference type="ChEBI" id="CHEBI:16526"/>
        <dbReference type="ChEBI" id="CHEBI:60052"/>
        <dbReference type="ChEBI" id="CHEBI:140497"/>
        <dbReference type="EC" id="4.1.1.111"/>
    </reaction>
</comment>
<name>A0A1V3NL13_9GAMM</name>
<proteinExistence type="inferred from homology"/>
<dbReference type="InterPro" id="IPR040523">
    <property type="entry name" value="AsnC_trans_reg2"/>
</dbReference>
<evidence type="ECO:0000313" key="10">
    <source>
        <dbReference type="EMBL" id="OOG25684.1"/>
    </source>
</evidence>
<dbReference type="InterPro" id="IPR036390">
    <property type="entry name" value="WH_DNA-bd_sf"/>
</dbReference>
<dbReference type="Pfam" id="PF22451">
    <property type="entry name" value="NirdL-like_HTH"/>
    <property type="match status" value="1"/>
</dbReference>
<dbReference type="EMBL" id="MVBK01000035">
    <property type="protein sequence ID" value="OOG25684.1"/>
    <property type="molecule type" value="Genomic_DNA"/>
</dbReference>
<reference evidence="10 11" key="1">
    <citation type="submission" date="2017-02" db="EMBL/GenBank/DDBJ databases">
        <title>Genomic diversity within the haloalkaliphilic genus Thioalkalivibrio.</title>
        <authorList>
            <person name="Ahn A.-C."/>
            <person name="Meier-Kolthoff J."/>
            <person name="Overmars L."/>
            <person name="Richter M."/>
            <person name="Woyke T."/>
            <person name="Sorokin D.Y."/>
            <person name="Muyzer G."/>
        </authorList>
    </citation>
    <scope>NUCLEOTIDE SEQUENCE [LARGE SCALE GENOMIC DNA]</scope>
    <source>
        <strain evidence="10 11">ALJD</strain>
    </source>
</reference>
<evidence type="ECO:0000256" key="4">
    <source>
        <dbReference type="ARBA" id="ARBA00023465"/>
    </source>
</evidence>
<evidence type="ECO:0000256" key="3">
    <source>
        <dbReference type="ARBA" id="ARBA00023457"/>
    </source>
</evidence>
<evidence type="ECO:0000256" key="2">
    <source>
        <dbReference type="ARBA" id="ARBA00023444"/>
    </source>
</evidence>
<dbReference type="Gene3D" id="3.30.70.3460">
    <property type="match status" value="1"/>
</dbReference>
<evidence type="ECO:0000259" key="8">
    <source>
        <dbReference type="Pfam" id="PF17805"/>
    </source>
</evidence>
<keyword evidence="1" id="KW-0456">Lyase</keyword>
<dbReference type="RefSeq" id="WP_077278263.1">
    <property type="nucleotide sequence ID" value="NZ_MVBK01000035.1"/>
</dbReference>
<dbReference type="Gene3D" id="1.10.10.10">
    <property type="entry name" value="Winged helix-like DNA-binding domain superfamily/Winged helix DNA-binding domain"/>
    <property type="match status" value="1"/>
</dbReference>
<accession>A0A1V3NL13</accession>
<comment type="pathway">
    <text evidence="2">Porphyrin-containing compound metabolism.</text>
</comment>
<organism evidence="10 11">
    <name type="scientific">Thioalkalivibrio denitrificans</name>
    <dbReference type="NCBI Taxonomy" id="108003"/>
    <lineage>
        <taxon>Bacteria</taxon>
        <taxon>Pseudomonadati</taxon>
        <taxon>Pseudomonadota</taxon>
        <taxon>Gammaproteobacteria</taxon>
        <taxon>Chromatiales</taxon>
        <taxon>Ectothiorhodospiraceae</taxon>
        <taxon>Thioalkalivibrio</taxon>
    </lineage>
</organism>
<dbReference type="InterPro" id="IPR053953">
    <property type="entry name" value="NirdL-like_HTH"/>
</dbReference>
<evidence type="ECO:0000256" key="1">
    <source>
        <dbReference type="ARBA" id="ARBA00023239"/>
    </source>
</evidence>
<dbReference type="OrthoDB" id="5568033at2"/>
<comment type="function">
    <text evidence="6">Involved in heme d1 biosynthesis. Catalyzes the decarboxylation of siroheme into didecarboxysiroheme.</text>
</comment>